<dbReference type="EMBL" id="JANLCJ010000286">
    <property type="protein sequence ID" value="MCS5736934.1"/>
    <property type="molecule type" value="Genomic_DNA"/>
</dbReference>
<gene>
    <name evidence="1" type="ORF">N1032_24725</name>
</gene>
<sequence length="262" mass="30456">MKEKRQIAYVRRWKEDLTGRRAATLFSGLVENGEVTKLTQGEFTGIHYWAGKWYLCNYDEAGKAIYADQDIICFAFALSDNEHNKSTSYPNVGIIIFDEFLTNSLYLNEEFVAFMNTVSTIVRRREDVKIYMLGNTVNKFCPYFKEMGLEHIQKMQQGTIDVYAYGNSALTVAVEYCKSNTDTKNKEANKYFAFNNPKLEMITGGAWELNMYPHLPHKYKPRDILLTYFIEFNDNIYQCEVISLGDVWFTYIHVKTTPIKGK</sequence>
<evidence type="ECO:0000313" key="1">
    <source>
        <dbReference type="EMBL" id="MCS5736934.1"/>
    </source>
</evidence>
<evidence type="ECO:0000313" key="2">
    <source>
        <dbReference type="Proteomes" id="UP001165586"/>
    </source>
</evidence>
<reference evidence="1" key="1">
    <citation type="submission" date="2022-08" db="EMBL/GenBank/DDBJ databases">
        <authorList>
            <person name="Deng Y."/>
            <person name="Han X.-F."/>
            <person name="Zhang Y.-Q."/>
        </authorList>
    </citation>
    <scope>NUCLEOTIDE SEQUENCE</scope>
    <source>
        <strain evidence="1">CPCC 203386</strain>
    </source>
</reference>
<accession>A0ABT2HAH2</accession>
<feature type="non-terminal residue" evidence="1">
    <location>
        <position position="262"/>
    </location>
</feature>
<proteinExistence type="predicted"/>
<dbReference type="InterPro" id="IPR008784">
    <property type="entry name" value="Podovirus_Gp16"/>
</dbReference>
<dbReference type="RefSeq" id="WP_259543165.1">
    <property type="nucleotide sequence ID" value="NZ_JANLCJ010000286.1"/>
</dbReference>
<name>A0ABT2HAH2_9MICO</name>
<keyword evidence="2" id="KW-1185">Reference proteome</keyword>
<organism evidence="1 2">
    <name type="scientific">Herbiconiux daphne</name>
    <dbReference type="NCBI Taxonomy" id="2970914"/>
    <lineage>
        <taxon>Bacteria</taxon>
        <taxon>Bacillati</taxon>
        <taxon>Actinomycetota</taxon>
        <taxon>Actinomycetes</taxon>
        <taxon>Micrococcales</taxon>
        <taxon>Microbacteriaceae</taxon>
        <taxon>Herbiconiux</taxon>
    </lineage>
</organism>
<comment type="caution">
    <text evidence="1">The sequence shown here is derived from an EMBL/GenBank/DDBJ whole genome shotgun (WGS) entry which is preliminary data.</text>
</comment>
<protein>
    <submittedName>
        <fullName evidence="1">Phage DNA encapsidation protein</fullName>
    </submittedName>
</protein>
<dbReference type="Pfam" id="PF05894">
    <property type="entry name" value="Podovirus_Gp16"/>
    <property type="match status" value="1"/>
</dbReference>
<dbReference type="Proteomes" id="UP001165586">
    <property type="component" value="Unassembled WGS sequence"/>
</dbReference>